<comment type="caution">
    <text evidence="7">The sequence shown here is derived from an EMBL/GenBank/DDBJ whole genome shotgun (WGS) entry which is preliminary data.</text>
</comment>
<dbReference type="CDD" id="cd03215">
    <property type="entry name" value="ABC_Carb_Monos_II"/>
    <property type="match status" value="1"/>
</dbReference>
<evidence type="ECO:0000259" key="6">
    <source>
        <dbReference type="PROSITE" id="PS50893"/>
    </source>
</evidence>
<dbReference type="PROSITE" id="PS50893">
    <property type="entry name" value="ABC_TRANSPORTER_2"/>
    <property type="match status" value="2"/>
</dbReference>
<dbReference type="PROSITE" id="PS00211">
    <property type="entry name" value="ABC_TRANSPORTER_1"/>
    <property type="match status" value="1"/>
</dbReference>
<dbReference type="InterPro" id="IPR027417">
    <property type="entry name" value="P-loop_NTPase"/>
</dbReference>
<accession>A0ABU1F8X6</accession>
<evidence type="ECO:0000256" key="3">
    <source>
        <dbReference type="ARBA" id="ARBA00022737"/>
    </source>
</evidence>
<dbReference type="PANTHER" id="PTHR43790">
    <property type="entry name" value="CARBOHYDRATE TRANSPORT ATP-BINDING PROTEIN MG119-RELATED"/>
    <property type="match status" value="1"/>
</dbReference>
<organism evidence="7 8">
    <name type="scientific">Ruixingdingia sedimenti</name>
    <dbReference type="NCBI Taxonomy" id="3073604"/>
    <lineage>
        <taxon>Bacteria</taxon>
        <taxon>Pseudomonadati</taxon>
        <taxon>Pseudomonadota</taxon>
        <taxon>Alphaproteobacteria</taxon>
        <taxon>Rhodobacterales</taxon>
        <taxon>Paracoccaceae</taxon>
        <taxon>Ruixingdingia</taxon>
    </lineage>
</organism>
<feature type="domain" description="ABC transporter" evidence="6">
    <location>
        <begin position="24"/>
        <end position="256"/>
    </location>
</feature>
<dbReference type="Proteomes" id="UP001247754">
    <property type="component" value="Unassembled WGS sequence"/>
</dbReference>
<dbReference type="SMART" id="SM00382">
    <property type="entry name" value="AAA"/>
    <property type="match status" value="2"/>
</dbReference>
<evidence type="ECO:0000256" key="5">
    <source>
        <dbReference type="ARBA" id="ARBA00022840"/>
    </source>
</evidence>
<evidence type="ECO:0000256" key="2">
    <source>
        <dbReference type="ARBA" id="ARBA00022597"/>
    </source>
</evidence>
<reference evidence="7 8" key="1">
    <citation type="submission" date="2023-09" db="EMBL/GenBank/DDBJ databases">
        <title>Xinfangfangia sedmenti sp. nov., isolated the sedment.</title>
        <authorList>
            <person name="Xu L."/>
        </authorList>
    </citation>
    <scope>NUCLEOTIDE SEQUENCE [LARGE SCALE GENOMIC DNA]</scope>
    <source>
        <strain evidence="7 8">LG-4</strain>
    </source>
</reference>
<name>A0ABU1F8X6_9RHOB</name>
<keyword evidence="8" id="KW-1185">Reference proteome</keyword>
<evidence type="ECO:0000313" key="8">
    <source>
        <dbReference type="Proteomes" id="UP001247754"/>
    </source>
</evidence>
<dbReference type="PANTHER" id="PTHR43790:SF9">
    <property type="entry name" value="GALACTOFURANOSE TRANSPORTER ATP-BINDING PROTEIN YTFR"/>
    <property type="match status" value="1"/>
</dbReference>
<keyword evidence="3" id="KW-0677">Repeat</keyword>
<evidence type="ECO:0000313" key="7">
    <source>
        <dbReference type="EMBL" id="MDR5653302.1"/>
    </source>
</evidence>
<evidence type="ECO:0000256" key="1">
    <source>
        <dbReference type="ARBA" id="ARBA00022448"/>
    </source>
</evidence>
<dbReference type="EMBL" id="JAVKPH010000012">
    <property type="protein sequence ID" value="MDR5653302.1"/>
    <property type="molecule type" value="Genomic_DNA"/>
</dbReference>
<dbReference type="GO" id="GO:0005524">
    <property type="term" value="F:ATP binding"/>
    <property type="evidence" value="ECO:0007669"/>
    <property type="project" value="UniProtKB-KW"/>
</dbReference>
<sequence length="516" mass="56176">MNIQAPTPATPAAATTPAPGSEFLIMRGVTKEFHGVPALKSVDFTLRKGEVHALLGENGAGKSTLTKLLAGAMQPTSGEIEIDGRLVEIPSPVAARDLGVAMVFQETSLVPSMTVAQNLFLGDEKGFNRLRPLYVEAQVFFSSLNFDVDPWAQVATLGAAKKQMIEIARAVRQNARVIIFDEPTATLTPEEKQHFFALVRRLRGAGVSIIFISHALEEALDVADRITILRDGELVVTDDAASFDRDRIVAAMVGRQLSEEIHGAHGRAQARKRGPVVLSVENLSMGKAVRNTSFTVARGQITGIFGLIGSGRTETAKVIAGILKRDFFYGGEILLEGRPIRYRVPRQAVRDGIIYVTEDRKLEGFFDTMSIGENLLIAHLAAARHAVPILRMGEARQLYEVWQKQLSIRALNDEVKVIELSGGNQQKVVIAKALLQRPKLIIFDEPTRGVDVGAIAEIHQLINRLADDGMAVVVISSYLPEIINLSDRILVTQAGRVAAEFDAGASEKEIMFAAVH</sequence>
<protein>
    <submittedName>
        <fullName evidence="7">Sugar ABC transporter ATP-binding protein</fullName>
    </submittedName>
</protein>
<feature type="domain" description="ABC transporter" evidence="6">
    <location>
        <begin position="271"/>
        <end position="513"/>
    </location>
</feature>
<keyword evidence="1" id="KW-0813">Transport</keyword>
<dbReference type="InterPro" id="IPR003439">
    <property type="entry name" value="ABC_transporter-like_ATP-bd"/>
</dbReference>
<gene>
    <name evidence="7" type="ORF">RGD00_11850</name>
</gene>
<dbReference type="InterPro" id="IPR017871">
    <property type="entry name" value="ABC_transporter-like_CS"/>
</dbReference>
<dbReference type="InterPro" id="IPR050107">
    <property type="entry name" value="ABC_carbohydrate_import_ATPase"/>
</dbReference>
<keyword evidence="4" id="KW-0547">Nucleotide-binding</keyword>
<evidence type="ECO:0000256" key="4">
    <source>
        <dbReference type="ARBA" id="ARBA00022741"/>
    </source>
</evidence>
<proteinExistence type="predicted"/>
<dbReference type="Gene3D" id="3.40.50.300">
    <property type="entry name" value="P-loop containing nucleotide triphosphate hydrolases"/>
    <property type="match status" value="2"/>
</dbReference>
<keyword evidence="2" id="KW-0762">Sugar transport</keyword>
<dbReference type="RefSeq" id="WP_310457540.1">
    <property type="nucleotide sequence ID" value="NZ_JAVKPH010000012.1"/>
</dbReference>
<keyword evidence="5 7" id="KW-0067">ATP-binding</keyword>
<dbReference type="Pfam" id="PF00005">
    <property type="entry name" value="ABC_tran"/>
    <property type="match status" value="2"/>
</dbReference>
<dbReference type="SUPFAM" id="SSF52540">
    <property type="entry name" value="P-loop containing nucleoside triphosphate hydrolases"/>
    <property type="match status" value="2"/>
</dbReference>
<dbReference type="InterPro" id="IPR003593">
    <property type="entry name" value="AAA+_ATPase"/>
</dbReference>
<dbReference type="CDD" id="cd03216">
    <property type="entry name" value="ABC_Carb_Monos_I"/>
    <property type="match status" value="1"/>
</dbReference>